<keyword evidence="3 7" id="KW-0540">Nuclease</keyword>
<accession>A0A4R3M4T9</accession>
<evidence type="ECO:0000256" key="2">
    <source>
        <dbReference type="ARBA" id="ARBA00022694"/>
    </source>
</evidence>
<sequence length="126" mass="13824">MDRLRKRGDFLAAAKAEKAGVASLLLQGRNRRDAGDPRLGFTVTKKIGNAVVRNRIRRRLRAVAEAVVPAAGRPGYDYVMVARQSALRAPFSDLVRDLERAISRLHGAPKRRSDDPSPRAEGGRPA</sequence>
<dbReference type="InterPro" id="IPR014721">
    <property type="entry name" value="Ribsml_uS5_D2-typ_fold_subgr"/>
</dbReference>
<dbReference type="InterPro" id="IPR000100">
    <property type="entry name" value="RNase_P"/>
</dbReference>
<dbReference type="InterPro" id="IPR020568">
    <property type="entry name" value="Ribosomal_Su5_D2-typ_SF"/>
</dbReference>
<dbReference type="PANTHER" id="PTHR33992:SF1">
    <property type="entry name" value="RIBONUCLEASE P PROTEIN COMPONENT"/>
    <property type="match status" value="1"/>
</dbReference>
<dbReference type="Pfam" id="PF00825">
    <property type="entry name" value="Ribonuclease_P"/>
    <property type="match status" value="1"/>
</dbReference>
<comment type="function">
    <text evidence="1 7">RNaseP catalyzes the removal of the 5'-leader sequence from pre-tRNA to produce the mature 5'-terminus. It can also cleave other RNA substrates such as 4.5S RNA. The protein component plays an auxiliary but essential role in vivo by binding to the 5'-leader sequence and broadening the substrate specificity of the ribozyme.</text>
</comment>
<evidence type="ECO:0000256" key="7">
    <source>
        <dbReference type="HAMAP-Rule" id="MF_00227"/>
    </source>
</evidence>
<evidence type="ECO:0000256" key="6">
    <source>
        <dbReference type="ARBA" id="ARBA00022884"/>
    </source>
</evidence>
<evidence type="ECO:0000256" key="9">
    <source>
        <dbReference type="SAM" id="MobiDB-lite"/>
    </source>
</evidence>
<dbReference type="GO" id="GO:0001682">
    <property type="term" value="P:tRNA 5'-leader removal"/>
    <property type="evidence" value="ECO:0007669"/>
    <property type="project" value="UniProtKB-UniRule"/>
</dbReference>
<comment type="caution">
    <text evidence="10">The sequence shown here is derived from an EMBL/GenBank/DDBJ whole genome shotgun (WGS) entry which is preliminary data.</text>
</comment>
<dbReference type="GO" id="GO:0030677">
    <property type="term" value="C:ribonuclease P complex"/>
    <property type="evidence" value="ECO:0007669"/>
    <property type="project" value="TreeGrafter"/>
</dbReference>
<dbReference type="EMBL" id="SMAI01000001">
    <property type="protein sequence ID" value="TCT08280.1"/>
    <property type="molecule type" value="Genomic_DNA"/>
</dbReference>
<dbReference type="Gene3D" id="3.30.230.10">
    <property type="match status" value="1"/>
</dbReference>
<keyword evidence="11" id="KW-1185">Reference proteome</keyword>
<evidence type="ECO:0000256" key="8">
    <source>
        <dbReference type="NCBIfam" id="TIGR00188"/>
    </source>
</evidence>
<keyword evidence="6 7" id="KW-0694">RNA-binding</keyword>
<evidence type="ECO:0000313" key="11">
    <source>
        <dbReference type="Proteomes" id="UP000294664"/>
    </source>
</evidence>
<reference evidence="10 11" key="1">
    <citation type="submission" date="2019-03" db="EMBL/GenBank/DDBJ databases">
        <title>Genomic Encyclopedia of Type Strains, Phase IV (KMG-IV): sequencing the most valuable type-strain genomes for metagenomic binning, comparative biology and taxonomic classification.</title>
        <authorList>
            <person name="Goeker M."/>
        </authorList>
    </citation>
    <scope>NUCLEOTIDE SEQUENCE [LARGE SCALE GENOMIC DNA]</scope>
    <source>
        <strain evidence="10 11">DSM 9035</strain>
    </source>
</reference>
<dbReference type="InterPro" id="IPR020539">
    <property type="entry name" value="RNase_P_CS"/>
</dbReference>
<dbReference type="EC" id="3.1.26.5" evidence="7 8"/>
<name>A0A4R3M4T9_9HYPH</name>
<evidence type="ECO:0000256" key="4">
    <source>
        <dbReference type="ARBA" id="ARBA00022759"/>
    </source>
</evidence>
<protein>
    <recommendedName>
        <fullName evidence="7 8">Ribonuclease P protein component</fullName>
        <shortName evidence="7">RNase P protein</shortName>
        <shortName evidence="7">RNaseP protein</shortName>
        <ecNumber evidence="7 8">3.1.26.5</ecNumber>
    </recommendedName>
    <alternativeName>
        <fullName evidence="7">Protein C5</fullName>
    </alternativeName>
</protein>
<dbReference type="GO" id="GO:0000049">
    <property type="term" value="F:tRNA binding"/>
    <property type="evidence" value="ECO:0007669"/>
    <property type="project" value="UniProtKB-UniRule"/>
</dbReference>
<comment type="subunit">
    <text evidence="7">Consists of a catalytic RNA component (M1 or rnpB) and a protein subunit.</text>
</comment>
<dbReference type="AlphaFoldDB" id="A0A4R3M4T9"/>
<proteinExistence type="inferred from homology"/>
<organism evidence="10 11">
    <name type="scientific">Aquabacter spiritensis</name>
    <dbReference type="NCBI Taxonomy" id="933073"/>
    <lineage>
        <taxon>Bacteria</taxon>
        <taxon>Pseudomonadati</taxon>
        <taxon>Pseudomonadota</taxon>
        <taxon>Alphaproteobacteria</taxon>
        <taxon>Hyphomicrobiales</taxon>
        <taxon>Xanthobacteraceae</taxon>
        <taxon>Aquabacter</taxon>
    </lineage>
</organism>
<dbReference type="PANTHER" id="PTHR33992">
    <property type="entry name" value="RIBONUCLEASE P PROTEIN COMPONENT"/>
    <property type="match status" value="1"/>
</dbReference>
<dbReference type="RefSeq" id="WP_132029905.1">
    <property type="nucleotide sequence ID" value="NZ_SMAI01000001.1"/>
</dbReference>
<evidence type="ECO:0000313" key="10">
    <source>
        <dbReference type="EMBL" id="TCT08280.1"/>
    </source>
</evidence>
<evidence type="ECO:0000256" key="3">
    <source>
        <dbReference type="ARBA" id="ARBA00022722"/>
    </source>
</evidence>
<comment type="similarity">
    <text evidence="7">Belongs to the RnpA family.</text>
</comment>
<dbReference type="PROSITE" id="PS00648">
    <property type="entry name" value="RIBONUCLEASE_P"/>
    <property type="match status" value="1"/>
</dbReference>
<evidence type="ECO:0000256" key="1">
    <source>
        <dbReference type="ARBA" id="ARBA00002663"/>
    </source>
</evidence>
<feature type="region of interest" description="Disordered" evidence="9">
    <location>
        <begin position="103"/>
        <end position="126"/>
    </location>
</feature>
<gene>
    <name evidence="7" type="primary">rnpA</name>
    <name evidence="10" type="ORF">EDC64_101803</name>
</gene>
<dbReference type="HAMAP" id="MF_00227">
    <property type="entry name" value="RNase_P"/>
    <property type="match status" value="1"/>
</dbReference>
<dbReference type="NCBIfam" id="TIGR00188">
    <property type="entry name" value="rnpA"/>
    <property type="match status" value="1"/>
</dbReference>
<dbReference type="GO" id="GO:0004526">
    <property type="term" value="F:ribonuclease P activity"/>
    <property type="evidence" value="ECO:0007669"/>
    <property type="project" value="UniProtKB-UniRule"/>
</dbReference>
<dbReference type="OrthoDB" id="9810867at2"/>
<comment type="catalytic activity">
    <reaction evidence="7">
        <text>Endonucleolytic cleavage of RNA, removing 5'-extranucleotides from tRNA precursor.</text>
        <dbReference type="EC" id="3.1.26.5"/>
    </reaction>
</comment>
<keyword evidence="5 7" id="KW-0378">Hydrolase</keyword>
<dbReference type="Proteomes" id="UP000294664">
    <property type="component" value="Unassembled WGS sequence"/>
</dbReference>
<keyword evidence="2 7" id="KW-0819">tRNA processing</keyword>
<dbReference type="SUPFAM" id="SSF54211">
    <property type="entry name" value="Ribosomal protein S5 domain 2-like"/>
    <property type="match status" value="1"/>
</dbReference>
<keyword evidence="4 7" id="KW-0255">Endonuclease</keyword>
<dbReference type="GO" id="GO:0042781">
    <property type="term" value="F:3'-tRNA processing endoribonuclease activity"/>
    <property type="evidence" value="ECO:0007669"/>
    <property type="project" value="TreeGrafter"/>
</dbReference>
<feature type="compositionally biased region" description="Basic and acidic residues" evidence="9">
    <location>
        <begin position="111"/>
        <end position="126"/>
    </location>
</feature>
<evidence type="ECO:0000256" key="5">
    <source>
        <dbReference type="ARBA" id="ARBA00022801"/>
    </source>
</evidence>